<sequence length="298" mass="33448">LHIDKQQAAKKLLGGFEAIIQKNKKSRAGTLMPRIMQALVLALDKIHIGGREAFMKVFEYVQFTSSVTQIVVVPLFLVKQTGDADELMSEIKKRFPDPTDQSRESYVLLHRYTLLRQKVAATLTASPTAASDLYDLMESTSVPKDVLRLTIATLCLQGVQGVSDYIGLKGDLLEQAKTSETTVHDFALRGLRRQDPDCFFVSISHISRGIGNLDNVLQINRENGLITNLQYRARMKIVDRLVKNISRENLEESGKTCVTLFDLVELTSSQYQLGILIFSGESRKTKRASSIFKPKWVV</sequence>
<accession>A0AAE0FBZ5</accession>
<dbReference type="EMBL" id="LGRX02021525">
    <property type="protein sequence ID" value="KAK3256581.1"/>
    <property type="molecule type" value="Genomic_DNA"/>
</dbReference>
<evidence type="ECO:0000313" key="1">
    <source>
        <dbReference type="EMBL" id="KAK3256581.1"/>
    </source>
</evidence>
<gene>
    <name evidence="1" type="ORF">CYMTET_34288</name>
</gene>
<evidence type="ECO:0000313" key="2">
    <source>
        <dbReference type="Proteomes" id="UP001190700"/>
    </source>
</evidence>
<dbReference type="AlphaFoldDB" id="A0AAE0FBZ5"/>
<comment type="caution">
    <text evidence="1">The sequence shown here is derived from an EMBL/GenBank/DDBJ whole genome shotgun (WGS) entry which is preliminary data.</text>
</comment>
<reference evidence="1 2" key="1">
    <citation type="journal article" date="2015" name="Genome Biol. Evol.">
        <title>Comparative Genomics of a Bacterivorous Green Alga Reveals Evolutionary Causalities and Consequences of Phago-Mixotrophic Mode of Nutrition.</title>
        <authorList>
            <person name="Burns J.A."/>
            <person name="Paasch A."/>
            <person name="Narechania A."/>
            <person name="Kim E."/>
        </authorList>
    </citation>
    <scope>NUCLEOTIDE SEQUENCE [LARGE SCALE GENOMIC DNA]</scope>
    <source>
        <strain evidence="1 2">PLY_AMNH</strain>
    </source>
</reference>
<name>A0AAE0FBZ5_9CHLO</name>
<proteinExistence type="predicted"/>
<keyword evidence="2" id="KW-1185">Reference proteome</keyword>
<protein>
    <submittedName>
        <fullName evidence="1">Uncharacterized protein</fullName>
    </submittedName>
</protein>
<dbReference type="Proteomes" id="UP001190700">
    <property type="component" value="Unassembled WGS sequence"/>
</dbReference>
<organism evidence="1 2">
    <name type="scientific">Cymbomonas tetramitiformis</name>
    <dbReference type="NCBI Taxonomy" id="36881"/>
    <lineage>
        <taxon>Eukaryota</taxon>
        <taxon>Viridiplantae</taxon>
        <taxon>Chlorophyta</taxon>
        <taxon>Pyramimonadophyceae</taxon>
        <taxon>Pyramimonadales</taxon>
        <taxon>Pyramimonadaceae</taxon>
        <taxon>Cymbomonas</taxon>
    </lineage>
</organism>
<feature type="non-terminal residue" evidence="1">
    <location>
        <position position="1"/>
    </location>
</feature>